<feature type="transmembrane region" description="Helical" evidence="1">
    <location>
        <begin position="51"/>
        <end position="71"/>
    </location>
</feature>
<keyword evidence="1" id="KW-0812">Transmembrane</keyword>
<reference evidence="2" key="1">
    <citation type="submission" date="2022-10" db="EMBL/GenBank/DDBJ databases">
        <title>The complete genomes of actinobacterial strains from the NBC collection.</title>
        <authorList>
            <person name="Joergensen T.S."/>
            <person name="Alvarez Arevalo M."/>
            <person name="Sterndorff E.B."/>
            <person name="Faurdal D."/>
            <person name="Vuksanovic O."/>
            <person name="Mourched A.-S."/>
            <person name="Charusanti P."/>
            <person name="Shaw S."/>
            <person name="Blin K."/>
            <person name="Weber T."/>
        </authorList>
    </citation>
    <scope>NUCLEOTIDE SEQUENCE</scope>
    <source>
        <strain evidence="2">NBC_00222</strain>
    </source>
</reference>
<evidence type="ECO:0000256" key="1">
    <source>
        <dbReference type="SAM" id="Phobius"/>
    </source>
</evidence>
<dbReference type="EMBL" id="CP108110">
    <property type="protein sequence ID" value="WUQ85934.1"/>
    <property type="molecule type" value="Genomic_DNA"/>
</dbReference>
<accession>A0ABZ1U7B0</accession>
<keyword evidence="1" id="KW-1133">Transmembrane helix</keyword>
<organism evidence="2 3">
    <name type="scientific">Kitasatospora purpeofusca</name>
    <dbReference type="NCBI Taxonomy" id="67352"/>
    <lineage>
        <taxon>Bacteria</taxon>
        <taxon>Bacillati</taxon>
        <taxon>Actinomycetota</taxon>
        <taxon>Actinomycetes</taxon>
        <taxon>Kitasatosporales</taxon>
        <taxon>Streptomycetaceae</taxon>
        <taxon>Kitasatospora</taxon>
    </lineage>
</organism>
<evidence type="ECO:0000313" key="3">
    <source>
        <dbReference type="Proteomes" id="UP001432222"/>
    </source>
</evidence>
<name>A0ABZ1U7B0_9ACTN</name>
<protein>
    <submittedName>
        <fullName evidence="2">Uncharacterized protein</fullName>
    </submittedName>
</protein>
<dbReference type="Proteomes" id="UP001432222">
    <property type="component" value="Chromosome"/>
</dbReference>
<evidence type="ECO:0000313" key="2">
    <source>
        <dbReference type="EMBL" id="WUQ85934.1"/>
    </source>
</evidence>
<proteinExistence type="predicted"/>
<sequence>MNHRTDLTEDRLAAELAAGLTALAESPAPLGRTDTSWAIRQGRSRLRRRRLGVLGAVTAVALGASVLGATLPDRAATGSVKAATGPAAPDPVLPALGPDTGHDPLTIAAAFGWLPAGFDGASYTIGFSGAPTLFSGKAYGPPQTGPDALAMNHQTVFLSAYAADQVPTVGTDNFGQQQYRVDTRPVNGRPAYWVGRAPGDPTGPSGDYTLRWQAAAGNWVELHGTYLRADDGVLDMLLGIADKVITGPQAVRLPFKVQELPAGFTQAGVSLFVGTGAANGYPWSAGINYQSGDAYISLEVRPAVEPVRSPTAPLSQPELAASAAPNVGPPFPEQCTDIQGVRACATASPDEAPFAATGGLAGWLDRLVPLGTDRSAWTTEVTP</sequence>
<keyword evidence="1" id="KW-0472">Membrane</keyword>
<gene>
    <name evidence="2" type="ORF">OHA16_24965</name>
</gene>
<keyword evidence="3" id="KW-1185">Reference proteome</keyword>
<dbReference type="RefSeq" id="WP_328956606.1">
    <property type="nucleotide sequence ID" value="NZ_CP108110.1"/>
</dbReference>